<dbReference type="PROSITE" id="PS00216">
    <property type="entry name" value="SUGAR_TRANSPORT_1"/>
    <property type="match status" value="1"/>
</dbReference>
<keyword evidence="11" id="KW-1185">Reference proteome</keyword>
<feature type="transmembrane region" description="Helical" evidence="8">
    <location>
        <begin position="142"/>
        <end position="164"/>
    </location>
</feature>
<dbReference type="InterPro" id="IPR020846">
    <property type="entry name" value="MFS_dom"/>
</dbReference>
<dbReference type="InterPro" id="IPR004638">
    <property type="entry name" value="EmrB-like"/>
</dbReference>
<comment type="caution">
    <text evidence="10">The sequence shown here is derived from an EMBL/GenBank/DDBJ whole genome shotgun (WGS) entry which is preliminary data.</text>
</comment>
<keyword evidence="2" id="KW-0813">Transport</keyword>
<dbReference type="PANTHER" id="PTHR42718:SF46">
    <property type="entry name" value="BLR6921 PROTEIN"/>
    <property type="match status" value="1"/>
</dbReference>
<feature type="transmembrane region" description="Helical" evidence="8">
    <location>
        <begin position="371"/>
        <end position="389"/>
    </location>
</feature>
<dbReference type="NCBIfam" id="TIGR00711">
    <property type="entry name" value="efflux_EmrB"/>
    <property type="match status" value="1"/>
</dbReference>
<reference evidence="11" key="1">
    <citation type="journal article" date="2019" name="Int. J. Syst. Evol. Microbiol.">
        <title>The Global Catalogue of Microorganisms (GCM) 10K type strain sequencing project: providing services to taxonomists for standard genome sequencing and annotation.</title>
        <authorList>
            <consortium name="The Broad Institute Genomics Platform"/>
            <consortium name="The Broad Institute Genome Sequencing Center for Infectious Disease"/>
            <person name="Wu L."/>
            <person name="Ma J."/>
        </authorList>
    </citation>
    <scope>NUCLEOTIDE SEQUENCE [LARGE SCALE GENOMIC DNA]</scope>
    <source>
        <strain evidence="11">JCM 18126</strain>
    </source>
</reference>
<keyword evidence="6 8" id="KW-0472">Membrane</keyword>
<accession>A0ABP9HMV8</accession>
<dbReference type="Proteomes" id="UP001501195">
    <property type="component" value="Unassembled WGS sequence"/>
</dbReference>
<feature type="transmembrane region" description="Helical" evidence="8">
    <location>
        <begin position="176"/>
        <end position="197"/>
    </location>
</feature>
<feature type="transmembrane region" description="Helical" evidence="8">
    <location>
        <begin position="203"/>
        <end position="225"/>
    </location>
</feature>
<dbReference type="InterPro" id="IPR005829">
    <property type="entry name" value="Sugar_transporter_CS"/>
</dbReference>
<evidence type="ECO:0000256" key="4">
    <source>
        <dbReference type="ARBA" id="ARBA00022692"/>
    </source>
</evidence>
<keyword evidence="5 8" id="KW-1133">Transmembrane helix</keyword>
<protein>
    <submittedName>
        <fullName evidence="10">MFS transporter</fullName>
    </submittedName>
</protein>
<evidence type="ECO:0000256" key="6">
    <source>
        <dbReference type="ARBA" id="ARBA00023136"/>
    </source>
</evidence>
<feature type="transmembrane region" description="Helical" evidence="8">
    <location>
        <begin position="118"/>
        <end position="136"/>
    </location>
</feature>
<name>A0ABP9HMV8_9ACTN</name>
<dbReference type="EMBL" id="BAABIL010000193">
    <property type="protein sequence ID" value="GAA4974668.1"/>
    <property type="molecule type" value="Genomic_DNA"/>
</dbReference>
<feature type="region of interest" description="Disordered" evidence="7">
    <location>
        <begin position="1"/>
        <end position="44"/>
    </location>
</feature>
<dbReference type="Pfam" id="PF07690">
    <property type="entry name" value="MFS_1"/>
    <property type="match status" value="1"/>
</dbReference>
<dbReference type="Gene3D" id="1.20.1720.10">
    <property type="entry name" value="Multidrug resistance protein D"/>
    <property type="match status" value="1"/>
</dbReference>
<evidence type="ECO:0000313" key="10">
    <source>
        <dbReference type="EMBL" id="GAA4974668.1"/>
    </source>
</evidence>
<organism evidence="10 11">
    <name type="scientific">Kineococcus glutinatus</name>
    <dbReference type="NCBI Taxonomy" id="1070872"/>
    <lineage>
        <taxon>Bacteria</taxon>
        <taxon>Bacillati</taxon>
        <taxon>Actinomycetota</taxon>
        <taxon>Actinomycetes</taxon>
        <taxon>Kineosporiales</taxon>
        <taxon>Kineosporiaceae</taxon>
        <taxon>Kineococcus</taxon>
    </lineage>
</organism>
<keyword evidence="4 8" id="KW-0812">Transmembrane</keyword>
<evidence type="ECO:0000256" key="2">
    <source>
        <dbReference type="ARBA" id="ARBA00022448"/>
    </source>
</evidence>
<feature type="transmembrane region" description="Helical" evidence="8">
    <location>
        <begin position="342"/>
        <end position="364"/>
    </location>
</feature>
<evidence type="ECO:0000313" key="11">
    <source>
        <dbReference type="Proteomes" id="UP001501195"/>
    </source>
</evidence>
<dbReference type="Gene3D" id="1.20.1250.20">
    <property type="entry name" value="MFS general substrate transporter like domains"/>
    <property type="match status" value="1"/>
</dbReference>
<dbReference type="PANTHER" id="PTHR42718">
    <property type="entry name" value="MAJOR FACILITATOR SUPERFAMILY MULTIDRUG TRANSPORTER MFSC"/>
    <property type="match status" value="1"/>
</dbReference>
<dbReference type="SUPFAM" id="SSF103473">
    <property type="entry name" value="MFS general substrate transporter"/>
    <property type="match status" value="1"/>
</dbReference>
<feature type="transmembrane region" description="Helical" evidence="8">
    <location>
        <begin position="89"/>
        <end position="106"/>
    </location>
</feature>
<evidence type="ECO:0000256" key="1">
    <source>
        <dbReference type="ARBA" id="ARBA00004651"/>
    </source>
</evidence>
<feature type="transmembrane region" description="Helical" evidence="8">
    <location>
        <begin position="395"/>
        <end position="416"/>
    </location>
</feature>
<feature type="transmembrane region" description="Helical" evidence="8">
    <location>
        <begin position="489"/>
        <end position="508"/>
    </location>
</feature>
<dbReference type="PRINTS" id="PR01036">
    <property type="entry name" value="TCRTETB"/>
</dbReference>
<evidence type="ECO:0000256" key="8">
    <source>
        <dbReference type="SAM" id="Phobius"/>
    </source>
</evidence>
<gene>
    <name evidence="10" type="ORF">GCM10023225_14800</name>
</gene>
<feature type="domain" description="Major facilitator superfamily (MFS) profile" evidence="9">
    <location>
        <begin position="51"/>
        <end position="512"/>
    </location>
</feature>
<comment type="subcellular location">
    <subcellularLocation>
        <location evidence="1">Cell membrane</location>
        <topology evidence="1">Multi-pass membrane protein</topology>
    </subcellularLocation>
</comment>
<evidence type="ECO:0000256" key="3">
    <source>
        <dbReference type="ARBA" id="ARBA00022475"/>
    </source>
</evidence>
<keyword evidence="3" id="KW-1003">Cell membrane</keyword>
<feature type="transmembrane region" description="Helical" evidence="8">
    <location>
        <begin position="237"/>
        <end position="257"/>
    </location>
</feature>
<feature type="transmembrane region" description="Helical" evidence="8">
    <location>
        <begin position="263"/>
        <end position="286"/>
    </location>
</feature>
<dbReference type="InterPro" id="IPR011701">
    <property type="entry name" value="MFS"/>
</dbReference>
<evidence type="ECO:0000256" key="7">
    <source>
        <dbReference type="SAM" id="MobiDB-lite"/>
    </source>
</evidence>
<feature type="transmembrane region" description="Helical" evidence="8">
    <location>
        <begin position="49"/>
        <end position="69"/>
    </location>
</feature>
<sequence length="525" mass="53288">MSTTEQGRHLAPRDAAMPGSTRPPHPRTSPEGRRAATSSPTSGPGRAQWVVLAVLSLAQLMVVLDATIVNIALPTAQGALGFSDENRQWVVTSYALAFGSLLLLGGRLSDLLGRKPTFLVGLVGFGLASALGGAAQNFEVLIAARALQGVSGALLAPAALSLLTTTFTDPAARTKAFGIFGGVSGAGGGIGLLLGGLLTEHLSWRWCLYINVVLAVVAVVAGALLLKHERSPERPALDWAGTALAVLGLVGVVYGLANAESHGWSATATWGFLAAGLVLLAVFCWWQTRAAHPLLPLRVVLDRDRGGALIGIAVVGAGMFGIFLFLTYYMTSTLGYSPVQTGLGFLPMIAAISVAAGVVGSVLMPRVGPKPLTPTGLLLAALGMVWLTRIQVDSAYVSAILPGLLVTGLGLGFVFASAMATATLGVHASDAGVGSAMANTSQQIGGSIGTALLSAFAGSAASDWIAEHAAGAPTAADAAHAAVAGYHTAFWWSAGIFAAGAVVTLLLLRPGAPVVDPDAAPVIAH</sequence>
<dbReference type="InterPro" id="IPR036259">
    <property type="entry name" value="MFS_trans_sf"/>
</dbReference>
<dbReference type="PROSITE" id="PS50850">
    <property type="entry name" value="MFS"/>
    <property type="match status" value="1"/>
</dbReference>
<feature type="transmembrane region" description="Helical" evidence="8">
    <location>
        <begin position="307"/>
        <end position="330"/>
    </location>
</feature>
<proteinExistence type="predicted"/>
<evidence type="ECO:0000259" key="9">
    <source>
        <dbReference type="PROSITE" id="PS50850"/>
    </source>
</evidence>
<dbReference type="CDD" id="cd17321">
    <property type="entry name" value="MFS_MMR_MDR_like"/>
    <property type="match status" value="1"/>
</dbReference>
<feature type="compositionally biased region" description="Basic and acidic residues" evidence="7">
    <location>
        <begin position="1"/>
        <end position="12"/>
    </location>
</feature>
<evidence type="ECO:0000256" key="5">
    <source>
        <dbReference type="ARBA" id="ARBA00022989"/>
    </source>
</evidence>
<dbReference type="RefSeq" id="WP_345711796.1">
    <property type="nucleotide sequence ID" value="NZ_BAABIL010000193.1"/>
</dbReference>